<evidence type="ECO:0000313" key="2">
    <source>
        <dbReference type="Proteomes" id="UP000789405"/>
    </source>
</evidence>
<dbReference type="Proteomes" id="UP000789405">
    <property type="component" value="Unassembled WGS sequence"/>
</dbReference>
<comment type="caution">
    <text evidence="1">The sequence shown here is derived from an EMBL/GenBank/DDBJ whole genome shotgun (WGS) entry which is preliminary data.</text>
</comment>
<reference evidence="1" key="1">
    <citation type="submission" date="2021-06" db="EMBL/GenBank/DDBJ databases">
        <authorList>
            <person name="Kallberg Y."/>
            <person name="Tangrot J."/>
            <person name="Rosling A."/>
        </authorList>
    </citation>
    <scope>NUCLEOTIDE SEQUENCE</scope>
    <source>
        <strain evidence="1">MA453B</strain>
    </source>
</reference>
<organism evidence="1 2">
    <name type="scientific">Dentiscutata erythropus</name>
    <dbReference type="NCBI Taxonomy" id="1348616"/>
    <lineage>
        <taxon>Eukaryota</taxon>
        <taxon>Fungi</taxon>
        <taxon>Fungi incertae sedis</taxon>
        <taxon>Mucoromycota</taxon>
        <taxon>Glomeromycotina</taxon>
        <taxon>Glomeromycetes</taxon>
        <taxon>Diversisporales</taxon>
        <taxon>Gigasporaceae</taxon>
        <taxon>Dentiscutata</taxon>
    </lineage>
</organism>
<accession>A0A9N9ESG9</accession>
<dbReference type="EMBL" id="CAJVPY010007838">
    <property type="protein sequence ID" value="CAG8687661.1"/>
    <property type="molecule type" value="Genomic_DNA"/>
</dbReference>
<gene>
    <name evidence="1" type="ORF">DERYTH_LOCUS12159</name>
</gene>
<sequence>MGCIVEKSENALEEVYLSCLKITAQGLIFDYDLLDPDQKKERLLKKDRSLVGNDNTYLEWLKDFENNDKNESYNLGLHYQVDENKASNYQKATEKIGPEKRIFLKLATIKKLKSKWGNDSNVKLDDSKADNDTTIAREESGTYDLEYCYQHGNEIFHDVHCDEKGYVGKKELNGSVELELNDEANVDVEDIDNCVETFKSKERRKERQ</sequence>
<dbReference type="AlphaFoldDB" id="A0A9N9ESG9"/>
<proteinExistence type="predicted"/>
<keyword evidence="2" id="KW-1185">Reference proteome</keyword>
<protein>
    <submittedName>
        <fullName evidence="1">12732_t:CDS:1</fullName>
    </submittedName>
</protein>
<name>A0A9N9ESG9_9GLOM</name>
<evidence type="ECO:0000313" key="1">
    <source>
        <dbReference type="EMBL" id="CAG8687661.1"/>
    </source>
</evidence>